<accession>A0ABV9QGG1</accession>
<keyword evidence="2" id="KW-1185">Reference proteome</keyword>
<dbReference type="Proteomes" id="UP001596001">
    <property type="component" value="Unassembled WGS sequence"/>
</dbReference>
<reference evidence="2" key="1">
    <citation type="journal article" date="2019" name="Int. J. Syst. Evol. Microbiol.">
        <title>The Global Catalogue of Microorganisms (GCM) 10K type strain sequencing project: providing services to taxonomists for standard genome sequencing and annotation.</title>
        <authorList>
            <consortium name="The Broad Institute Genomics Platform"/>
            <consortium name="The Broad Institute Genome Sequencing Center for Infectious Disease"/>
            <person name="Wu L."/>
            <person name="Ma J."/>
        </authorList>
    </citation>
    <scope>NUCLEOTIDE SEQUENCE [LARGE SCALE GENOMIC DNA]</scope>
    <source>
        <strain evidence="2">CCUG 49452</strain>
    </source>
</reference>
<gene>
    <name evidence="1" type="ORF">ACFO6X_07410</name>
</gene>
<evidence type="ECO:0000313" key="2">
    <source>
        <dbReference type="Proteomes" id="UP001596001"/>
    </source>
</evidence>
<protein>
    <recommendedName>
        <fullName evidence="3">NarX-like N-terminal domain-containing protein</fullName>
    </recommendedName>
</protein>
<name>A0ABV9QGG1_9BURK</name>
<evidence type="ECO:0008006" key="3">
    <source>
        <dbReference type="Google" id="ProtNLM"/>
    </source>
</evidence>
<organism evidence="1 2">
    <name type="scientific">Giesbergeria sinuosa</name>
    <dbReference type="NCBI Taxonomy" id="80883"/>
    <lineage>
        <taxon>Bacteria</taxon>
        <taxon>Pseudomonadati</taxon>
        <taxon>Pseudomonadota</taxon>
        <taxon>Betaproteobacteria</taxon>
        <taxon>Burkholderiales</taxon>
        <taxon>Comamonadaceae</taxon>
        <taxon>Giesbergeria</taxon>
    </lineage>
</organism>
<dbReference type="RefSeq" id="WP_382431584.1">
    <property type="nucleotide sequence ID" value="NZ_JBHSHJ010000004.1"/>
</dbReference>
<comment type="caution">
    <text evidence="1">The sequence shown here is derived from an EMBL/GenBank/DDBJ whole genome shotgun (WGS) entry which is preliminary data.</text>
</comment>
<sequence length="293" mass="31547">MLSLPSLPERLFCPSVSATPVVRRRMLLQMVGAVGLSSVVGAVGAQPPGPTASTWLHRASRLGALAQRMAKLYLQLHLKVQPDDVKAALSASQRLVQATLDDMTKVSWPADIAGHQAQVRKQAETLDGLVLVPATREGATAVATQADQMLVATEVLFHGLERLGKAPMHPLVQASAGLRMRSQRLAKSYFLQAAGQDMAGLREQRQADLDECKRIFSTLGAATVTNTSLRTELSAADMQWVFFAASFGREPDVRGLRAMASASERLLEIADNLTLQYEVALKDQRGAGTLSPP</sequence>
<dbReference type="EMBL" id="JBHSHJ010000004">
    <property type="protein sequence ID" value="MFC4788810.1"/>
    <property type="molecule type" value="Genomic_DNA"/>
</dbReference>
<evidence type="ECO:0000313" key="1">
    <source>
        <dbReference type="EMBL" id="MFC4788810.1"/>
    </source>
</evidence>
<proteinExistence type="predicted"/>